<dbReference type="Pfam" id="PF00415">
    <property type="entry name" value="RCC1"/>
    <property type="match status" value="1"/>
</dbReference>
<evidence type="ECO:0000313" key="3">
    <source>
        <dbReference type="Proteomes" id="UP001229346"/>
    </source>
</evidence>
<dbReference type="InterPro" id="IPR009091">
    <property type="entry name" value="RCC1/BLIP-II"/>
</dbReference>
<dbReference type="RefSeq" id="WP_307205983.1">
    <property type="nucleotide sequence ID" value="NZ_JAUSSU010000008.1"/>
</dbReference>
<evidence type="ECO:0000256" key="1">
    <source>
        <dbReference type="ARBA" id="ARBA00022737"/>
    </source>
</evidence>
<dbReference type="EMBL" id="JAUSSU010000008">
    <property type="protein sequence ID" value="MDQ0114585.1"/>
    <property type="molecule type" value="Genomic_DNA"/>
</dbReference>
<name>A0ABT9U4L5_PAEHA</name>
<dbReference type="PANTHER" id="PTHR22870:SF408">
    <property type="entry name" value="OS09G0560450 PROTEIN"/>
    <property type="match status" value="1"/>
</dbReference>
<dbReference type="Proteomes" id="UP001229346">
    <property type="component" value="Unassembled WGS sequence"/>
</dbReference>
<comment type="caution">
    <text evidence="2">The sequence shown here is derived from an EMBL/GenBank/DDBJ whole genome shotgun (WGS) entry which is preliminary data.</text>
</comment>
<reference evidence="2 3" key="1">
    <citation type="submission" date="2023-07" db="EMBL/GenBank/DDBJ databases">
        <title>Sorghum-associated microbial communities from plants grown in Nebraska, USA.</title>
        <authorList>
            <person name="Schachtman D."/>
        </authorList>
    </citation>
    <scope>NUCLEOTIDE SEQUENCE [LARGE SCALE GENOMIC DNA]</scope>
    <source>
        <strain evidence="2 3">CC482</strain>
    </source>
</reference>
<organism evidence="2 3">
    <name type="scientific">Paenibacillus harenae</name>
    <dbReference type="NCBI Taxonomy" id="306543"/>
    <lineage>
        <taxon>Bacteria</taxon>
        <taxon>Bacillati</taxon>
        <taxon>Bacillota</taxon>
        <taxon>Bacilli</taxon>
        <taxon>Bacillales</taxon>
        <taxon>Paenibacillaceae</taxon>
        <taxon>Paenibacillus</taxon>
    </lineage>
</organism>
<sequence length="574" mass="65173">MGSKFGSIHIRAEEIVEEISMLQTTLEEIQISKRSPGWISIYSDSLQWGTTFLAAKKLSKDIHFPVMSVEYFDDDVLEIHLLQAGKKITSLIQVAALEGYGLRRKRPQAEKLKEVVSISMNAKELDWVCKELDLWDLCEYLQIQFNLPFRPETIVNELPVHKTPWNTSTSPQPKGKNKEKKYEADFLRPGSLTMAMVTKDQELYTWGSKSYGVLGDDSIKNRNKPAKILDHIVEVAMGSYSAYAINDKGDLIGWGEHSPHGTPTPQKLLLQGVKDIGVKSRDAYFLQNSGKLYSYGRTWNSDDFVLLRDEVRSIHVTAYDAFAISNAGELYGFGKNAYDQLGKMTDGKSDCILKNVKIVDSDGYSVHAITDNGDLYVWRNEQGRGLSPELPRKEFEQVVQAVQAHHFVYAVTENGDLYAWGSSGAHISDSYYEERYAPTKLLKNVKKIAKTTFRIFVLFQTGELCSFFLDHDQPGEDGYYTMKHASPLYRLGEGNRTIVGDKEAIEWLQKTRFHIKKTDLDFIPESHLEHIRIQDIVTTSSEIYAIDESGIVWMVGTNAFMSMKKPVRVRVQEA</sequence>
<evidence type="ECO:0000313" key="2">
    <source>
        <dbReference type="EMBL" id="MDQ0114585.1"/>
    </source>
</evidence>
<gene>
    <name evidence="2" type="ORF">J2T15_004041</name>
</gene>
<dbReference type="Gene3D" id="2.130.10.30">
    <property type="entry name" value="Regulator of chromosome condensation 1/beta-lactamase-inhibitor protein II"/>
    <property type="match status" value="2"/>
</dbReference>
<dbReference type="PROSITE" id="PS50012">
    <property type="entry name" value="RCC1_3"/>
    <property type="match status" value="1"/>
</dbReference>
<dbReference type="InterPro" id="IPR000408">
    <property type="entry name" value="Reg_chr_condens"/>
</dbReference>
<dbReference type="SUPFAM" id="SSF50985">
    <property type="entry name" value="RCC1/BLIP-II"/>
    <property type="match status" value="1"/>
</dbReference>
<keyword evidence="1" id="KW-0677">Repeat</keyword>
<protein>
    <submittedName>
        <fullName evidence="2">Alpha-tubulin suppressor-like RCC1 family protein</fullName>
    </submittedName>
</protein>
<accession>A0ABT9U4L5</accession>
<keyword evidence="3" id="KW-1185">Reference proteome</keyword>
<proteinExistence type="predicted"/>
<dbReference type="InterPro" id="IPR051210">
    <property type="entry name" value="Ub_ligase/GEF_domain"/>
</dbReference>
<dbReference type="PANTHER" id="PTHR22870">
    <property type="entry name" value="REGULATOR OF CHROMOSOME CONDENSATION"/>
    <property type="match status" value="1"/>
</dbReference>